<dbReference type="STRING" id="112268.A0A182WAY2"/>
<protein>
    <submittedName>
        <fullName evidence="6">WW domain-containing protein</fullName>
    </submittedName>
</protein>
<dbReference type="SUPFAM" id="SSF51045">
    <property type="entry name" value="WW domain"/>
    <property type="match status" value="1"/>
</dbReference>
<dbReference type="SMART" id="SM00456">
    <property type="entry name" value="WW"/>
    <property type="match status" value="1"/>
</dbReference>
<dbReference type="AlphaFoldDB" id="A0A182WAY2"/>
<feature type="compositionally biased region" description="Basic and acidic residues" evidence="4">
    <location>
        <begin position="356"/>
        <end position="389"/>
    </location>
</feature>
<dbReference type="GO" id="GO:0006325">
    <property type="term" value="P:chromatin organization"/>
    <property type="evidence" value="ECO:0007669"/>
    <property type="project" value="UniProtKB-KW"/>
</dbReference>
<feature type="compositionally biased region" description="Low complexity" evidence="4">
    <location>
        <begin position="567"/>
        <end position="584"/>
    </location>
</feature>
<evidence type="ECO:0000256" key="3">
    <source>
        <dbReference type="ARBA" id="ARBA00023242"/>
    </source>
</evidence>
<feature type="compositionally biased region" description="Basic and acidic residues" evidence="4">
    <location>
        <begin position="312"/>
        <end position="324"/>
    </location>
</feature>
<sequence>VCFSEKSQLYNSGVHKLDPEDGTSFAFQRSPLSVTDDLVLKLSTHLTEPIHSSSIVKFKAVAFPTLGVVIVACDSRYHQSHQYQNSKYGSSKRDYERENTSRSTSYARDRDNSPAGGSLNDSPRDRERERDRDRERERERDRDRYQSSGYTMSKLRDKERDREYKKDKYSDCSRSPKRGRSERDVDHRTIHDRRFKMTSSLLDKRGTSTDDRERERERERIERDRERERDRDRLRERERDRGGGGNTATGNAASSNNIGVLGSISATIIAGALNSGSGSNMLNACANIAVGNTSSSYVGGSNVSGNSVNQSSDRDRVSRVGDWSEHVSSSGKKYYYNCKTEVSQWEKPREWIEKESSRVLGKDQQRDYRDKEREREKERGGERERDERYSSAIVNRSSASAYGKHSGSSSSSSSKNNSRGRWQHHESSLSTHRRRTFEDENQDMDISPGDSTPTSEASYSHSSTPTAGLTQIGSQHSQANHGMAGGNASTHTATIAVTSGGTPLSSSVVATNNNASNNSGILTEGANHNLPVHLPRMLTNATVNQTGLANNAQTALNHQPQHNATPSSNSSSSSSSGASISSPSLHHTAHSAGTASSVLSCIQTCPVDAGLLSSNTPGPPLSITALQHQNVSHSLTQQQQQGSTIVQPMPQVQQQALHSQQLVQSSLQVSSAGSGTSLSVTTSLAGLPKILSQITGNKAIEHNDLNPQKALQTINNALMMQSRQHNHDMSGNSSTLINLRDHALQSPLYNVSNLSHPVHSTALSIGSGTHLNHTTHHNHSANSHCSNQSNMMHNIGLVGCSSGNAILTGDGPPTPTQELELPLVDHRKLDGLGSTVVTTTTTSSVSSLQSVMASSQCGRSQGPNLTPSLAKYFRADLISHVTGWPSEILEKTIQKLSEEAHILGDLQCSKVSAELKCARSLVRITEITATLQEQKIMYLRQQIRRLEESKSENSFMSSDDL</sequence>
<evidence type="ECO:0000256" key="4">
    <source>
        <dbReference type="SAM" id="MobiDB-lite"/>
    </source>
</evidence>
<feature type="compositionally biased region" description="Basic and acidic residues" evidence="4">
    <location>
        <begin position="122"/>
        <end position="145"/>
    </location>
</feature>
<feature type="compositionally biased region" description="Polar residues" evidence="4">
    <location>
        <begin position="80"/>
        <end position="89"/>
    </location>
</feature>
<evidence type="ECO:0000256" key="1">
    <source>
        <dbReference type="ARBA" id="ARBA00004123"/>
    </source>
</evidence>
<evidence type="ECO:0000256" key="2">
    <source>
        <dbReference type="ARBA" id="ARBA00022853"/>
    </source>
</evidence>
<feature type="region of interest" description="Disordered" evidence="4">
    <location>
        <begin position="301"/>
        <end position="324"/>
    </location>
</feature>
<dbReference type="PROSITE" id="PS50020">
    <property type="entry name" value="WW_DOMAIN_2"/>
    <property type="match status" value="1"/>
</dbReference>
<dbReference type="InterPro" id="IPR038867">
    <property type="entry name" value="WAC"/>
</dbReference>
<dbReference type="PANTHER" id="PTHR15911:SF6">
    <property type="entry name" value="WW DOMAIN-CONTAINING ADAPTER PROTEIN WITH COILED-COIL"/>
    <property type="match status" value="1"/>
</dbReference>
<feature type="compositionally biased region" description="Polar residues" evidence="4">
    <location>
        <begin position="449"/>
        <end position="480"/>
    </location>
</feature>
<comment type="subcellular location">
    <subcellularLocation>
        <location evidence="1">Nucleus</location>
    </subcellularLocation>
</comment>
<feature type="compositionally biased region" description="Basic and acidic residues" evidence="4">
    <location>
        <begin position="154"/>
        <end position="171"/>
    </location>
</feature>
<keyword evidence="3" id="KW-0539">Nucleus</keyword>
<dbReference type="GO" id="GO:0000993">
    <property type="term" value="F:RNA polymerase II complex binding"/>
    <property type="evidence" value="ECO:0007669"/>
    <property type="project" value="TreeGrafter"/>
</dbReference>
<dbReference type="CDD" id="cd00201">
    <property type="entry name" value="WW"/>
    <property type="match status" value="1"/>
</dbReference>
<feature type="region of interest" description="Disordered" evidence="4">
    <location>
        <begin position="356"/>
        <end position="488"/>
    </location>
</feature>
<feature type="region of interest" description="Disordered" evidence="4">
    <location>
        <begin position="80"/>
        <end position="257"/>
    </location>
</feature>
<dbReference type="VEuPathDB" id="VectorBase:AMIN007510"/>
<dbReference type="InterPro" id="IPR001202">
    <property type="entry name" value="WW_dom"/>
</dbReference>
<reference evidence="6" key="2">
    <citation type="submission" date="2020-05" db="UniProtKB">
        <authorList>
            <consortium name="EnsemblMetazoa"/>
        </authorList>
    </citation>
    <scope>IDENTIFICATION</scope>
    <source>
        <strain evidence="6">MINIMUS1</strain>
    </source>
</reference>
<proteinExistence type="predicted"/>
<feature type="domain" description="WW" evidence="5">
    <location>
        <begin position="323"/>
        <end position="350"/>
    </location>
</feature>
<reference evidence="7" key="1">
    <citation type="submission" date="2013-03" db="EMBL/GenBank/DDBJ databases">
        <title>The Genome Sequence of Anopheles minimus MINIMUS1.</title>
        <authorList>
            <consortium name="The Broad Institute Genomics Platform"/>
            <person name="Neafsey D.E."/>
            <person name="Walton C."/>
            <person name="Walker B."/>
            <person name="Young S.K."/>
            <person name="Zeng Q."/>
            <person name="Gargeya S."/>
            <person name="Fitzgerald M."/>
            <person name="Haas B."/>
            <person name="Abouelleil A."/>
            <person name="Allen A.W."/>
            <person name="Alvarado L."/>
            <person name="Arachchi H.M."/>
            <person name="Berlin A.M."/>
            <person name="Chapman S.B."/>
            <person name="Gainer-Dewar J."/>
            <person name="Goldberg J."/>
            <person name="Griggs A."/>
            <person name="Gujja S."/>
            <person name="Hansen M."/>
            <person name="Howarth C."/>
            <person name="Imamovic A."/>
            <person name="Ireland A."/>
            <person name="Larimer J."/>
            <person name="McCowan C."/>
            <person name="Murphy C."/>
            <person name="Pearson M."/>
            <person name="Poon T.W."/>
            <person name="Priest M."/>
            <person name="Roberts A."/>
            <person name="Saif S."/>
            <person name="Shea T."/>
            <person name="Sisk P."/>
            <person name="Sykes S."/>
            <person name="Wortman J."/>
            <person name="Nusbaum C."/>
            <person name="Birren B."/>
        </authorList>
    </citation>
    <scope>NUCLEOTIDE SEQUENCE [LARGE SCALE GENOMIC DNA]</scope>
    <source>
        <strain evidence="7">MINIMUS1</strain>
    </source>
</reference>
<keyword evidence="7" id="KW-1185">Reference proteome</keyword>
<organism evidence="6 7">
    <name type="scientific">Anopheles minimus</name>
    <dbReference type="NCBI Taxonomy" id="112268"/>
    <lineage>
        <taxon>Eukaryota</taxon>
        <taxon>Metazoa</taxon>
        <taxon>Ecdysozoa</taxon>
        <taxon>Arthropoda</taxon>
        <taxon>Hexapoda</taxon>
        <taxon>Insecta</taxon>
        <taxon>Pterygota</taxon>
        <taxon>Neoptera</taxon>
        <taxon>Endopterygota</taxon>
        <taxon>Diptera</taxon>
        <taxon>Nematocera</taxon>
        <taxon>Culicoidea</taxon>
        <taxon>Culicidae</taxon>
        <taxon>Anophelinae</taxon>
        <taxon>Anopheles</taxon>
    </lineage>
</organism>
<dbReference type="EnsemblMetazoa" id="AMIN007510-RA">
    <property type="protein sequence ID" value="AMIN007510-PA"/>
    <property type="gene ID" value="AMIN007510"/>
</dbReference>
<evidence type="ECO:0000259" key="5">
    <source>
        <dbReference type="PROSITE" id="PS50020"/>
    </source>
</evidence>
<dbReference type="GO" id="GO:1904263">
    <property type="term" value="P:positive regulation of TORC1 signaling"/>
    <property type="evidence" value="ECO:0007669"/>
    <property type="project" value="TreeGrafter"/>
</dbReference>
<evidence type="ECO:0000313" key="6">
    <source>
        <dbReference type="EnsemblMetazoa" id="AMIN007510-PA"/>
    </source>
</evidence>
<dbReference type="Proteomes" id="UP000075920">
    <property type="component" value="Unassembled WGS sequence"/>
</dbReference>
<feature type="compositionally biased region" description="Basic and acidic residues" evidence="4">
    <location>
        <begin position="202"/>
        <end position="242"/>
    </location>
</feature>
<feature type="compositionally biased region" description="Basic and acidic residues" evidence="4">
    <location>
        <begin position="91"/>
        <end position="100"/>
    </location>
</feature>
<evidence type="ECO:0000313" key="7">
    <source>
        <dbReference type="Proteomes" id="UP000075920"/>
    </source>
</evidence>
<feature type="compositionally biased region" description="Basic and acidic residues" evidence="4">
    <location>
        <begin position="179"/>
        <end position="189"/>
    </location>
</feature>
<feature type="compositionally biased region" description="Low complexity" evidence="4">
    <location>
        <begin position="248"/>
        <end position="257"/>
    </location>
</feature>
<dbReference type="Pfam" id="PF00397">
    <property type="entry name" value="WW"/>
    <property type="match status" value="1"/>
</dbReference>
<accession>A0A182WAY2</accession>
<dbReference type="Gene3D" id="2.20.70.10">
    <property type="match status" value="1"/>
</dbReference>
<dbReference type="GO" id="GO:0010506">
    <property type="term" value="P:regulation of autophagy"/>
    <property type="evidence" value="ECO:0007669"/>
    <property type="project" value="TreeGrafter"/>
</dbReference>
<keyword evidence="2" id="KW-0156">Chromatin regulator</keyword>
<feature type="compositionally biased region" description="Low complexity" evidence="4">
    <location>
        <begin position="397"/>
        <end position="417"/>
    </location>
</feature>
<dbReference type="GO" id="GO:0003682">
    <property type="term" value="F:chromatin binding"/>
    <property type="evidence" value="ECO:0007669"/>
    <property type="project" value="TreeGrafter"/>
</dbReference>
<dbReference type="PANTHER" id="PTHR15911">
    <property type="entry name" value="WW DOMAIN-CONTAINING ADAPTER PROTEIN WITH COILED-COIL"/>
    <property type="match status" value="1"/>
</dbReference>
<name>A0A182WAY2_9DIPT</name>
<dbReference type="PROSITE" id="PS01159">
    <property type="entry name" value="WW_DOMAIN_1"/>
    <property type="match status" value="1"/>
</dbReference>
<feature type="compositionally biased region" description="Low complexity" evidence="4">
    <location>
        <begin position="301"/>
        <end position="311"/>
    </location>
</feature>
<dbReference type="GO" id="GO:0005634">
    <property type="term" value="C:nucleus"/>
    <property type="evidence" value="ECO:0007669"/>
    <property type="project" value="UniProtKB-SubCell"/>
</dbReference>
<dbReference type="InterPro" id="IPR036020">
    <property type="entry name" value="WW_dom_sf"/>
</dbReference>
<feature type="region of interest" description="Disordered" evidence="4">
    <location>
        <begin position="558"/>
        <end position="589"/>
    </location>
</feature>